<dbReference type="GO" id="GO:0019301">
    <property type="term" value="P:rhamnose catabolic process"/>
    <property type="evidence" value="ECO:0007669"/>
    <property type="project" value="InterPro"/>
</dbReference>
<keyword evidence="6" id="KW-1015">Disulfide bond</keyword>
<evidence type="ECO:0000256" key="2">
    <source>
        <dbReference type="ARBA" id="ARBA00022679"/>
    </source>
</evidence>
<keyword evidence="5" id="KW-0067">ATP-binding</keyword>
<proteinExistence type="inferred from homology"/>
<dbReference type="EMBL" id="CP157940">
    <property type="protein sequence ID" value="XBS52564.1"/>
    <property type="molecule type" value="Genomic_DNA"/>
</dbReference>
<sequence>MERYYLAVDIGASSGRHILGNVREGKLVLQEIYRFNNGMKRKDGHLCWDVESLFSEIKEGMKQCRKLGKIPAAMGIDTWAVDFVLLDGENRMLGNAAGYRAGRTKGMDEKLYEIISLKDLYGRTGIQKQIFNTIYQLMAVREETPEYLEKGESFLMIPDYFHYLLTGVKKQEYTNATTTQLVNGETGAWDYELIRKLGLSEGLFGELSMPGTTVGPLTKATQEEVGFSCQVVLPATHDTGSAVMAVPLVPDGEDSMGDLLYISSGTWSLMGTELPKADCSVKSMEANFTNEGGYDYHFRYLKNIMGLWMIQSVKKELEEKGEAYSFAQLCRMASEEGIPSIVDCNDPVFLAPESMIREVQDFCGRSGMEVPKTPGQISAVIYNSLADCYGNTVKELESITGKTYPDIHVVGGGSNAEYLNQLTADRTGRTVYAGPGEATAIGNLLAQMLAAGEFEGLKQAREAVYRSFDIKKYKPGNKLS</sequence>
<dbReference type="CDD" id="cd07771">
    <property type="entry name" value="ASKHA_NBD_FGGY_RhaB-like"/>
    <property type="match status" value="1"/>
</dbReference>
<dbReference type="InterPro" id="IPR018485">
    <property type="entry name" value="FGGY_C"/>
</dbReference>
<dbReference type="InterPro" id="IPR043129">
    <property type="entry name" value="ATPase_NBD"/>
</dbReference>
<keyword evidence="3" id="KW-0547">Nucleotide-binding</keyword>
<name>A0AAU7PJZ2_9FIRM</name>
<evidence type="ECO:0000259" key="9">
    <source>
        <dbReference type="Pfam" id="PF02782"/>
    </source>
</evidence>
<keyword evidence="7" id="KW-0684">Rhamnose metabolism</keyword>
<keyword evidence="2 10" id="KW-0808">Transferase</keyword>
<dbReference type="Pfam" id="PF00370">
    <property type="entry name" value="FGGY_N"/>
    <property type="match status" value="1"/>
</dbReference>
<evidence type="ECO:0000256" key="6">
    <source>
        <dbReference type="ARBA" id="ARBA00023157"/>
    </source>
</evidence>
<dbReference type="RefSeq" id="WP_349944122.1">
    <property type="nucleotide sequence ID" value="NZ_CP157940.1"/>
</dbReference>
<evidence type="ECO:0000256" key="7">
    <source>
        <dbReference type="ARBA" id="ARBA00023308"/>
    </source>
</evidence>
<evidence type="ECO:0000256" key="3">
    <source>
        <dbReference type="ARBA" id="ARBA00022741"/>
    </source>
</evidence>
<feature type="domain" description="Carbohydrate kinase FGGY C-terminal" evidence="9">
    <location>
        <begin position="260"/>
        <end position="451"/>
    </location>
</feature>
<dbReference type="InterPro" id="IPR013449">
    <property type="entry name" value="Rhamnulokinase"/>
</dbReference>
<dbReference type="EC" id="2.7.1.-" evidence="10"/>
<dbReference type="PANTHER" id="PTHR10196">
    <property type="entry name" value="SUGAR KINASE"/>
    <property type="match status" value="1"/>
</dbReference>
<dbReference type="AlphaFoldDB" id="A0AAU7PJZ2"/>
<evidence type="ECO:0000256" key="1">
    <source>
        <dbReference type="ARBA" id="ARBA00009156"/>
    </source>
</evidence>
<evidence type="ECO:0000313" key="10">
    <source>
        <dbReference type="EMBL" id="XBS52564.1"/>
    </source>
</evidence>
<comment type="similarity">
    <text evidence="1">Belongs to the FGGY kinase family.</text>
</comment>
<evidence type="ECO:0000259" key="8">
    <source>
        <dbReference type="Pfam" id="PF00370"/>
    </source>
</evidence>
<dbReference type="InterPro" id="IPR018484">
    <property type="entry name" value="FGGY_N"/>
</dbReference>
<keyword evidence="4" id="KW-0418">Kinase</keyword>
<dbReference type="Gene3D" id="3.30.420.40">
    <property type="match status" value="2"/>
</dbReference>
<evidence type="ECO:0000256" key="5">
    <source>
        <dbReference type="ARBA" id="ARBA00022840"/>
    </source>
</evidence>
<dbReference type="Pfam" id="PF02782">
    <property type="entry name" value="FGGY_C"/>
    <property type="match status" value="1"/>
</dbReference>
<dbReference type="GO" id="GO:0004370">
    <property type="term" value="F:glycerol kinase activity"/>
    <property type="evidence" value="ECO:0007669"/>
    <property type="project" value="TreeGrafter"/>
</dbReference>
<protein>
    <submittedName>
        <fullName evidence="10">Rhamnulokinase family protein</fullName>
        <ecNumber evidence="10">2.7.1.-</ecNumber>
    </submittedName>
</protein>
<dbReference type="GO" id="GO:0008993">
    <property type="term" value="F:rhamnulokinase activity"/>
    <property type="evidence" value="ECO:0007669"/>
    <property type="project" value="InterPro"/>
</dbReference>
<dbReference type="GO" id="GO:0005829">
    <property type="term" value="C:cytosol"/>
    <property type="evidence" value="ECO:0007669"/>
    <property type="project" value="TreeGrafter"/>
</dbReference>
<reference evidence="10" key="1">
    <citation type="submission" date="2024-06" db="EMBL/GenBank/DDBJ databases">
        <title>Lacrimispora cavernae sp. nov., a novel anaerobe isolated from bat guano pile inside a cave.</title>
        <authorList>
            <person name="Miller S.L."/>
            <person name="Lu N."/>
            <person name="King J."/>
            <person name="Sankaranarayanan K."/>
            <person name="Lawson P.A."/>
        </authorList>
    </citation>
    <scope>NUCLEOTIDE SEQUENCE</scope>
    <source>
        <strain evidence="10">BS-2</strain>
    </source>
</reference>
<dbReference type="GO" id="GO:0006071">
    <property type="term" value="P:glycerol metabolic process"/>
    <property type="evidence" value="ECO:0007669"/>
    <property type="project" value="TreeGrafter"/>
</dbReference>
<accession>A0AAU7PJZ2</accession>
<dbReference type="GO" id="GO:0005524">
    <property type="term" value="F:ATP binding"/>
    <property type="evidence" value="ECO:0007669"/>
    <property type="project" value="UniProtKB-KW"/>
</dbReference>
<gene>
    <name evidence="10" type="ORF">ABFV83_12005</name>
</gene>
<dbReference type="PANTHER" id="PTHR10196:SF93">
    <property type="entry name" value="L-RHAMNULOKINASE"/>
    <property type="match status" value="1"/>
</dbReference>
<evidence type="ECO:0000256" key="4">
    <source>
        <dbReference type="ARBA" id="ARBA00022777"/>
    </source>
</evidence>
<feature type="domain" description="Carbohydrate kinase FGGY N-terminal" evidence="8">
    <location>
        <begin position="4"/>
        <end position="243"/>
    </location>
</feature>
<dbReference type="SUPFAM" id="SSF53067">
    <property type="entry name" value="Actin-like ATPase domain"/>
    <property type="match status" value="2"/>
</dbReference>
<organism evidence="10">
    <name type="scientific">Lacrimispora sp. BS-2</name>
    <dbReference type="NCBI Taxonomy" id="3151850"/>
    <lineage>
        <taxon>Bacteria</taxon>
        <taxon>Bacillati</taxon>
        <taxon>Bacillota</taxon>
        <taxon>Clostridia</taxon>
        <taxon>Lachnospirales</taxon>
        <taxon>Lachnospiraceae</taxon>
        <taxon>Lacrimispora</taxon>
    </lineage>
</organism>